<feature type="signal peptide" evidence="2">
    <location>
        <begin position="1"/>
        <end position="19"/>
    </location>
</feature>
<dbReference type="RefSeq" id="WP_109323267.1">
    <property type="nucleotide sequence ID" value="NZ_CP029346.1"/>
</dbReference>
<evidence type="ECO:0000256" key="2">
    <source>
        <dbReference type="SAM" id="SignalP"/>
    </source>
</evidence>
<keyword evidence="4" id="KW-1185">Reference proteome</keyword>
<dbReference type="PANTHER" id="PTHR31571:SF1">
    <property type="entry name" value="ALTERED INHERITANCE OF MITOCHONDRIA PROTEIN 6"/>
    <property type="match status" value="1"/>
</dbReference>
<keyword evidence="2" id="KW-0732">Signal</keyword>
<accession>A0A2S2DX33</accession>
<dbReference type="GO" id="GO:0008081">
    <property type="term" value="F:phosphoric diester hydrolase activity"/>
    <property type="evidence" value="ECO:0007669"/>
    <property type="project" value="InterPro"/>
</dbReference>
<gene>
    <name evidence="3" type="ORF">HME7025_01738</name>
</gene>
<evidence type="ECO:0000313" key="3">
    <source>
        <dbReference type="EMBL" id="AWL09590.1"/>
    </source>
</evidence>
<dbReference type="SUPFAM" id="SSF51695">
    <property type="entry name" value="PLC-like phosphodiesterases"/>
    <property type="match status" value="1"/>
</dbReference>
<organism evidence="3 4">
    <name type="scientific">Aquirufa nivalisilvae</name>
    <dbReference type="NCBI Taxonomy" id="2516557"/>
    <lineage>
        <taxon>Bacteria</taxon>
        <taxon>Pseudomonadati</taxon>
        <taxon>Bacteroidota</taxon>
        <taxon>Cytophagia</taxon>
        <taxon>Cytophagales</taxon>
        <taxon>Flectobacillaceae</taxon>
        <taxon>Aquirufa</taxon>
    </lineage>
</organism>
<evidence type="ECO:0000256" key="1">
    <source>
        <dbReference type="ARBA" id="ARBA00014286"/>
    </source>
</evidence>
<feature type="chain" id="PRO_5015428369" description="Altered inheritance of mitochondria protein 6" evidence="2">
    <location>
        <begin position="20"/>
        <end position="249"/>
    </location>
</feature>
<reference evidence="4" key="1">
    <citation type="submission" date="2018-05" db="EMBL/GenBank/DDBJ databases">
        <title>Pseudarcicella sp. HME7025 Genome sequencing and assembly.</title>
        <authorList>
            <person name="Kim H."/>
            <person name="Kang H."/>
            <person name="Joh K."/>
        </authorList>
    </citation>
    <scope>NUCLEOTIDE SEQUENCE [LARGE SCALE GENOMIC DNA]</scope>
    <source>
        <strain evidence="4">HME7025</strain>
    </source>
</reference>
<dbReference type="PANTHER" id="PTHR31571">
    <property type="entry name" value="ALTERED INHERITANCE OF MITOCHONDRIA PROTEIN 6"/>
    <property type="match status" value="1"/>
</dbReference>
<dbReference type="Gene3D" id="3.20.20.190">
    <property type="entry name" value="Phosphatidylinositol (PI) phosphodiesterase"/>
    <property type="match status" value="1"/>
</dbReference>
<dbReference type="EMBL" id="CP029346">
    <property type="protein sequence ID" value="AWL09590.1"/>
    <property type="molecule type" value="Genomic_DNA"/>
</dbReference>
<protein>
    <recommendedName>
        <fullName evidence="1">Altered inheritance of mitochondria protein 6</fullName>
    </recommendedName>
</protein>
<name>A0A2S2DX33_9BACT</name>
<dbReference type="OrthoDB" id="9794455at2"/>
<keyword evidence="3" id="KW-0378">Hydrolase</keyword>
<dbReference type="Proteomes" id="UP000245468">
    <property type="component" value="Chromosome"/>
</dbReference>
<dbReference type="InterPro" id="IPR017946">
    <property type="entry name" value="PLC-like_Pdiesterase_TIM-brl"/>
</dbReference>
<proteinExistence type="predicted"/>
<sequence length="249" mass="28072">MKNVLLGILLCFFASNLMAQQALLKAHAHNDYEHTKPFYEAFNLGFGSIEADVYSIKGELLVAHDVKDVKADRTLKTLYIDPIVKVLTENKQGNFHQFLIDFKTSADSTLPVLIKALEPHKDLFIKRGLRIVISGNRPAIKNYVLYPTWITFDGRSTETYPAGLGNRVVLESESLYKFGAWSGQGPISPELKEKLKAYVDRVHAQGRKLRLWATPDSLLGYQTLYDLGVDYIGTDHLSELADFLRLAVK</sequence>
<dbReference type="GO" id="GO:0006629">
    <property type="term" value="P:lipid metabolic process"/>
    <property type="evidence" value="ECO:0007669"/>
    <property type="project" value="InterPro"/>
</dbReference>
<dbReference type="InterPro" id="IPR051236">
    <property type="entry name" value="HAT_RTT109-like"/>
</dbReference>
<dbReference type="AlphaFoldDB" id="A0A2S2DX33"/>
<dbReference type="KEGG" id="psez:HME7025_01738"/>
<evidence type="ECO:0000313" key="4">
    <source>
        <dbReference type="Proteomes" id="UP000245468"/>
    </source>
</evidence>